<evidence type="ECO:0000256" key="4">
    <source>
        <dbReference type="ARBA" id="ARBA00023136"/>
    </source>
</evidence>
<dbReference type="GO" id="GO:0033254">
    <property type="term" value="C:vacuolar transporter chaperone complex"/>
    <property type="evidence" value="ECO:0007669"/>
    <property type="project" value="TreeGrafter"/>
</dbReference>
<reference evidence="9 10" key="1">
    <citation type="submission" date="2015-06" db="EMBL/GenBank/DDBJ databases">
        <title>Draft genome of the ant-associated black yeast Phialophora attae CBS 131958.</title>
        <authorList>
            <person name="Moreno L.F."/>
            <person name="Stielow B.J."/>
            <person name="de Hoog S."/>
            <person name="Vicente V.A."/>
            <person name="Weiss V.A."/>
            <person name="de Vries M."/>
            <person name="Cruz L.M."/>
            <person name="Souza E.M."/>
        </authorList>
    </citation>
    <scope>NUCLEOTIDE SEQUENCE [LARGE SCALE GENOMIC DNA]</scope>
    <source>
        <strain evidence="9 10">CBS 131958</strain>
    </source>
</reference>
<evidence type="ECO:0000256" key="5">
    <source>
        <dbReference type="SAM" id="MobiDB-lite"/>
    </source>
</evidence>
<dbReference type="EMBL" id="LFJN01000029">
    <property type="protein sequence ID" value="KPI36653.1"/>
    <property type="molecule type" value="Genomic_DNA"/>
</dbReference>
<keyword evidence="10" id="KW-1185">Reference proteome</keyword>
<dbReference type="AlphaFoldDB" id="A0A0N1H432"/>
<dbReference type="InterPro" id="IPR003807">
    <property type="entry name" value="DUF202"/>
</dbReference>
<protein>
    <submittedName>
        <fullName evidence="9">Vacuolar transporter chaperone 2</fullName>
    </submittedName>
</protein>
<dbReference type="OrthoDB" id="4232400at2759"/>
<feature type="compositionally biased region" description="Basic and acidic residues" evidence="5">
    <location>
        <begin position="246"/>
        <end position="275"/>
    </location>
</feature>
<evidence type="ECO:0000313" key="9">
    <source>
        <dbReference type="EMBL" id="KPI36653.1"/>
    </source>
</evidence>
<sequence length="528" mass="59307">MDSSRLDPRADLVAPVFDHRAFHSRPKSTLTDHDNKRASAVSMPPAMFPKKRPCYDWIFSSASNVHIAVDRSAFKTYIPFRTYVLAIADQRQVPAKGIGTVELKIKRQPGSRESHRVVLENVLYVPSWLCNIISDTHFTPAQEFEHNWGEFGVNFQQRKDGIWKPWGYTEGFCGLERLVLYRDLQGRSPMLEDKDREVFSVNVSWPQHQRDKWTQIVEQEQRRVAKEKEAEAAKLAQKLAEDAVKEEQRKAAAAEKEAEQDKENVDPEDVAKQDEPPLPESPTPAAIARVKTVERMLVEVEAATRGGCLPPRQSSSQLRSTAEEHDSDDDGIQGADSISPEQPGILSSFIPFSNSRYARRRRQQGLGFTPDAPLPPGVEKPAFWIKDTGSLKVEAKVWLANQRTFVKWQHIAVLLATLSLGLFNAAGKNNTIARALAVVYTCFAVFAGVWGWGVYMWRSKLITERSGKDFDNMVGPIVVSLGLAAALVLNFAFKYNAVVAEKGDRNETVVQYLMGPSRAERYLLTVQG</sequence>
<feature type="transmembrane region" description="Helical" evidence="6">
    <location>
        <begin position="473"/>
        <end position="493"/>
    </location>
</feature>
<evidence type="ECO:0000313" key="10">
    <source>
        <dbReference type="Proteomes" id="UP000038010"/>
    </source>
</evidence>
<name>A0A0N1H432_9EURO</name>
<keyword evidence="3 6" id="KW-1133">Transmembrane helix</keyword>
<evidence type="ECO:0000256" key="6">
    <source>
        <dbReference type="SAM" id="Phobius"/>
    </source>
</evidence>
<evidence type="ECO:0000256" key="1">
    <source>
        <dbReference type="ARBA" id="ARBA00004127"/>
    </source>
</evidence>
<keyword evidence="2 6" id="KW-0812">Transmembrane</keyword>
<evidence type="ECO:0000259" key="8">
    <source>
        <dbReference type="Pfam" id="PF22936"/>
    </source>
</evidence>
<dbReference type="GO" id="GO:0000329">
    <property type="term" value="C:fungal-type vacuole membrane"/>
    <property type="evidence" value="ECO:0007669"/>
    <property type="project" value="TreeGrafter"/>
</dbReference>
<feature type="transmembrane region" description="Helical" evidence="6">
    <location>
        <begin position="433"/>
        <end position="453"/>
    </location>
</feature>
<evidence type="ECO:0000256" key="3">
    <source>
        <dbReference type="ARBA" id="ARBA00022989"/>
    </source>
</evidence>
<feature type="region of interest" description="Disordered" evidence="5">
    <location>
        <begin position="304"/>
        <end position="347"/>
    </location>
</feature>
<feature type="region of interest" description="Disordered" evidence="5">
    <location>
        <begin position="246"/>
        <end position="286"/>
    </location>
</feature>
<keyword evidence="4 6" id="KW-0472">Membrane</keyword>
<dbReference type="PANTHER" id="PTHR46140:SF2">
    <property type="entry name" value="VACUOLAR TRANSPORTER CHAPERONE 3 COMPLEX SUBUNIT 3-RELATED"/>
    <property type="match status" value="1"/>
</dbReference>
<accession>A0A0N1H432</accession>
<comment type="subcellular location">
    <subcellularLocation>
        <location evidence="1">Endomembrane system</location>
        <topology evidence="1">Multi-pass membrane protein</topology>
    </subcellularLocation>
</comment>
<evidence type="ECO:0000259" key="7">
    <source>
        <dbReference type="Pfam" id="PF02656"/>
    </source>
</evidence>
<dbReference type="Pfam" id="PF02656">
    <property type="entry name" value="DUF202"/>
    <property type="match status" value="1"/>
</dbReference>
<proteinExistence type="predicted"/>
<dbReference type="Proteomes" id="UP000038010">
    <property type="component" value="Unassembled WGS sequence"/>
</dbReference>
<gene>
    <name evidence="9" type="ORF">AB675_10000</name>
</gene>
<dbReference type="RefSeq" id="XP_017996616.1">
    <property type="nucleotide sequence ID" value="XM_018138737.1"/>
</dbReference>
<feature type="domain" description="Retrovirus-related Pol polyprotein from transposon TNT 1-94-like beta-barrel" evidence="8">
    <location>
        <begin position="57"/>
        <end position="136"/>
    </location>
</feature>
<dbReference type="InterPro" id="IPR051572">
    <property type="entry name" value="VTC_Complex_Subunit"/>
</dbReference>
<dbReference type="InterPro" id="IPR054722">
    <property type="entry name" value="PolX-like_BBD"/>
</dbReference>
<dbReference type="GO" id="GO:0012505">
    <property type="term" value="C:endomembrane system"/>
    <property type="evidence" value="ECO:0007669"/>
    <property type="project" value="UniProtKB-SubCell"/>
</dbReference>
<organism evidence="9 10">
    <name type="scientific">Cyphellophora attinorum</name>
    <dbReference type="NCBI Taxonomy" id="1664694"/>
    <lineage>
        <taxon>Eukaryota</taxon>
        <taxon>Fungi</taxon>
        <taxon>Dikarya</taxon>
        <taxon>Ascomycota</taxon>
        <taxon>Pezizomycotina</taxon>
        <taxon>Eurotiomycetes</taxon>
        <taxon>Chaetothyriomycetidae</taxon>
        <taxon>Chaetothyriales</taxon>
        <taxon>Cyphellophoraceae</taxon>
        <taxon>Cyphellophora</taxon>
    </lineage>
</organism>
<dbReference type="PANTHER" id="PTHR46140">
    <property type="entry name" value="VACUOLAR TRANSPORTER CHAPERONE 1-RELATED"/>
    <property type="match status" value="1"/>
</dbReference>
<feature type="domain" description="DUF202" evidence="7">
    <location>
        <begin position="396"/>
        <end position="460"/>
    </location>
</feature>
<dbReference type="STRING" id="1664694.A0A0N1H432"/>
<comment type="caution">
    <text evidence="9">The sequence shown here is derived from an EMBL/GenBank/DDBJ whole genome shotgun (WGS) entry which is preliminary data.</text>
</comment>
<dbReference type="Pfam" id="PF22936">
    <property type="entry name" value="Pol_BBD"/>
    <property type="match status" value="1"/>
</dbReference>
<dbReference type="VEuPathDB" id="FungiDB:AB675_10000"/>
<evidence type="ECO:0000256" key="2">
    <source>
        <dbReference type="ARBA" id="ARBA00022692"/>
    </source>
</evidence>
<feature type="transmembrane region" description="Helical" evidence="6">
    <location>
        <begin position="408"/>
        <end position="426"/>
    </location>
</feature>
<dbReference type="GeneID" id="28730617"/>